<dbReference type="AlphaFoldDB" id="A0A6J4TLC2"/>
<dbReference type="EMBL" id="CADCWA010000151">
    <property type="protein sequence ID" value="CAA9525375.1"/>
    <property type="molecule type" value="Genomic_DNA"/>
</dbReference>
<proteinExistence type="predicted"/>
<feature type="region of interest" description="Disordered" evidence="1">
    <location>
        <begin position="1"/>
        <end position="47"/>
    </location>
</feature>
<feature type="non-terminal residue" evidence="2">
    <location>
        <position position="1"/>
    </location>
</feature>
<feature type="compositionally biased region" description="Basic and acidic residues" evidence="1">
    <location>
        <begin position="278"/>
        <end position="290"/>
    </location>
</feature>
<evidence type="ECO:0000256" key="1">
    <source>
        <dbReference type="SAM" id="MobiDB-lite"/>
    </source>
</evidence>
<name>A0A6J4TLC2_9SPHN</name>
<evidence type="ECO:0000313" key="2">
    <source>
        <dbReference type="EMBL" id="CAA9525375.1"/>
    </source>
</evidence>
<accession>A0A6J4TLC2</accession>
<feature type="compositionally biased region" description="Basic and acidic residues" evidence="1">
    <location>
        <begin position="98"/>
        <end position="121"/>
    </location>
</feature>
<feature type="region of interest" description="Disordered" evidence="1">
    <location>
        <begin position="92"/>
        <end position="311"/>
    </location>
</feature>
<feature type="non-terminal residue" evidence="2">
    <location>
        <position position="311"/>
    </location>
</feature>
<reference evidence="2" key="1">
    <citation type="submission" date="2020-02" db="EMBL/GenBank/DDBJ databases">
        <authorList>
            <person name="Meier V. D."/>
        </authorList>
    </citation>
    <scope>NUCLEOTIDE SEQUENCE</scope>
    <source>
        <strain evidence="2">AVDCRST_MAG31</strain>
    </source>
</reference>
<feature type="compositionally biased region" description="Basic and acidic residues" evidence="1">
    <location>
        <begin position="172"/>
        <end position="188"/>
    </location>
</feature>
<sequence>GPYYRFSDRARLRRRPADLLGRQRGGRDPEPAGAYRGGGVPPRTAQRGLQLAEAVGSVRRGAAAARLPGVQGGLRRLPQPQVRQLLRARRARLQRGGDQGDRQSMGDRGADGEPGHGREQHPQGAAVRPFPQPLRQRDRRTRRQQQRPSARPVADRRSARGRLQLHLLAADRLPERRDLPQREGRARSAGEPAGAGAAFQSLFRQPQHRHAAADRLGRSGDLCRRHPRERGPDGQGRVRLSALDGGAEPGAAPCRGLGGDDLPDRRDRAGVPRVPQHLGERQARGLDPRPARAGVPAAHARAEGRARDRGL</sequence>
<gene>
    <name evidence="2" type="ORF">AVDCRST_MAG31-1879</name>
</gene>
<feature type="compositionally biased region" description="Basic and acidic residues" evidence="1">
    <location>
        <begin position="1"/>
        <end position="10"/>
    </location>
</feature>
<feature type="compositionally biased region" description="Basic and acidic residues" evidence="1">
    <location>
        <begin position="211"/>
        <end position="232"/>
    </location>
</feature>
<organism evidence="2">
    <name type="scientific">uncultured Sphingomonas sp</name>
    <dbReference type="NCBI Taxonomy" id="158754"/>
    <lineage>
        <taxon>Bacteria</taxon>
        <taxon>Pseudomonadati</taxon>
        <taxon>Pseudomonadota</taxon>
        <taxon>Alphaproteobacteria</taxon>
        <taxon>Sphingomonadales</taxon>
        <taxon>Sphingomonadaceae</taxon>
        <taxon>Sphingomonas</taxon>
        <taxon>environmental samples</taxon>
    </lineage>
</organism>
<protein>
    <submittedName>
        <fullName evidence="2">Ubiquinol-cytochrome C reductase, cytochrome C1 subunit</fullName>
    </submittedName>
</protein>
<feature type="compositionally biased region" description="Basic and acidic residues" evidence="1">
    <location>
        <begin position="300"/>
        <end position="311"/>
    </location>
</feature>